<reference evidence="15" key="1">
    <citation type="submission" date="2019-10" db="EMBL/GenBank/DDBJ databases">
        <title>Short sand fly seasons in Tbilisi, Georgia, hinder development of host immunity to saliva of the visceral leishmaniasis vector Phlebotomus kandelakii.</title>
        <authorList>
            <person name="Oliveira F."/>
            <person name="Giorgobiani E."/>
            <person name="Guimaraes-Costa A.B."/>
            <person name="Abdeladhim M."/>
            <person name="Oristian J."/>
            <person name="Tskhvaradze L."/>
            <person name="Tsertsvadze N."/>
            <person name="Zakalashvili M."/>
            <person name="Valenzuela J.G."/>
            <person name="Kamhawi S."/>
        </authorList>
    </citation>
    <scope>NUCLEOTIDE SEQUENCE</scope>
    <source>
        <strain evidence="15">Wild-capture in Tbilisi</strain>
        <tissue evidence="15">Salivary glands</tissue>
    </source>
</reference>
<dbReference type="GO" id="GO:0005789">
    <property type="term" value="C:endoplasmic reticulum membrane"/>
    <property type="evidence" value="ECO:0007669"/>
    <property type="project" value="TreeGrafter"/>
</dbReference>
<evidence type="ECO:0000256" key="10">
    <source>
        <dbReference type="ARBA" id="ARBA00023136"/>
    </source>
</evidence>
<proteinExistence type="inferred from homology"/>
<evidence type="ECO:0000256" key="8">
    <source>
        <dbReference type="ARBA" id="ARBA00023004"/>
    </source>
</evidence>
<dbReference type="EMBL" id="GIFK01001638">
    <property type="protein sequence ID" value="NBJ59341.1"/>
    <property type="molecule type" value="Transcribed_RNA"/>
</dbReference>
<comment type="cofactor">
    <cofactor evidence="12">
        <name>Fe(2+)</name>
        <dbReference type="ChEBI" id="CHEBI:29033"/>
    </cofactor>
</comment>
<comment type="domain">
    <text evidence="12">The histidine box domains are involved in binding the catalytic metal ions.</text>
</comment>
<evidence type="ECO:0000256" key="13">
    <source>
        <dbReference type="SAM" id="Phobius"/>
    </source>
</evidence>
<keyword evidence="7 12" id="KW-0560">Oxidoreductase</keyword>
<dbReference type="InterPro" id="IPR015876">
    <property type="entry name" value="Acyl-CoA_DS"/>
</dbReference>
<dbReference type="PANTHER" id="PTHR11351">
    <property type="entry name" value="ACYL-COA DESATURASE"/>
    <property type="match status" value="1"/>
</dbReference>
<evidence type="ECO:0000256" key="2">
    <source>
        <dbReference type="ARBA" id="ARBA00009295"/>
    </source>
</evidence>
<evidence type="ECO:0000256" key="11">
    <source>
        <dbReference type="ARBA" id="ARBA00023160"/>
    </source>
</evidence>
<dbReference type="Pfam" id="PF00487">
    <property type="entry name" value="FA_desaturase"/>
    <property type="match status" value="1"/>
</dbReference>
<dbReference type="GO" id="GO:0004768">
    <property type="term" value="F:stearoyl-CoA 9-desaturase activity"/>
    <property type="evidence" value="ECO:0007669"/>
    <property type="project" value="InterPro"/>
</dbReference>
<sequence>MPPNLFGNTLLLAEGTLEAEKSASQATDESQIKTQTIKTNEEAGPSSKVVKEEPFKVQFVWRNIMIFLYLHLAALYGVYLQVTSAKLITFVFALFLGFCGGMGITAGAHRLWAHKSYKAKLPLRVLLMCFQSLAFQNHVFEWVRDHRVHHKFTDTNADPHNSRRGFFFSHMGWLMTKKHPDVKLKGVLVDMSDLEADPVVMFQKKYYGILMPIFCFIIPALIPYYLLGETFSNSWYIASVMRYVLSLHGTWLVNSAAHLWGMKPYDKNISPSNNIFVAIYAYGEGWHNYHHVFPWDYKTSEFGTYSTNVTTAFIDFFSKLGLAYDLKTVSEDMIQKRILRTGDGSHEYSRNKREEVLRQMLMSDHDHYHDQNMVWGWDDNDMHEEDKKFAKIYNKED</sequence>
<dbReference type="InterPro" id="IPR005804">
    <property type="entry name" value="FA_desaturase_dom"/>
</dbReference>
<keyword evidence="4 12" id="KW-0812">Transmembrane</keyword>
<evidence type="ECO:0000256" key="3">
    <source>
        <dbReference type="ARBA" id="ARBA00022516"/>
    </source>
</evidence>
<name>A0A6B2E899_9DIPT</name>
<evidence type="ECO:0000256" key="9">
    <source>
        <dbReference type="ARBA" id="ARBA00023098"/>
    </source>
</evidence>
<dbReference type="PANTHER" id="PTHR11351:SF98">
    <property type="entry name" value="RE43130P"/>
    <property type="match status" value="1"/>
</dbReference>
<protein>
    <submittedName>
        <fullName evidence="15">Putative fatty acid desaturase</fullName>
    </submittedName>
</protein>
<feature type="transmembrane region" description="Helical" evidence="13">
    <location>
        <begin position="87"/>
        <end position="109"/>
    </location>
</feature>
<keyword evidence="3 12" id="KW-0444">Lipid biosynthesis</keyword>
<evidence type="ECO:0000256" key="5">
    <source>
        <dbReference type="ARBA" id="ARBA00022832"/>
    </source>
</evidence>
<organism evidence="15">
    <name type="scientific">Phlebotomus kandelakii</name>
    <dbReference type="NCBI Taxonomy" id="1109342"/>
    <lineage>
        <taxon>Eukaryota</taxon>
        <taxon>Metazoa</taxon>
        <taxon>Ecdysozoa</taxon>
        <taxon>Arthropoda</taxon>
        <taxon>Hexapoda</taxon>
        <taxon>Insecta</taxon>
        <taxon>Pterygota</taxon>
        <taxon>Neoptera</taxon>
        <taxon>Endopterygota</taxon>
        <taxon>Diptera</taxon>
        <taxon>Nematocera</taxon>
        <taxon>Psychodoidea</taxon>
        <taxon>Psychodidae</taxon>
        <taxon>Phlebotomus</taxon>
        <taxon>Larroussius</taxon>
    </lineage>
</organism>
<evidence type="ECO:0000256" key="1">
    <source>
        <dbReference type="ARBA" id="ARBA00004141"/>
    </source>
</evidence>
<evidence type="ECO:0000256" key="4">
    <source>
        <dbReference type="ARBA" id="ARBA00022692"/>
    </source>
</evidence>
<keyword evidence="10 13" id="KW-0472">Membrane</keyword>
<comment type="subcellular location">
    <subcellularLocation>
        <location evidence="1">Membrane</location>
        <topology evidence="1">Multi-pass membrane protein</topology>
    </subcellularLocation>
</comment>
<feature type="transmembrane region" description="Helical" evidence="13">
    <location>
        <begin position="206"/>
        <end position="227"/>
    </location>
</feature>
<evidence type="ECO:0000256" key="6">
    <source>
        <dbReference type="ARBA" id="ARBA00022989"/>
    </source>
</evidence>
<keyword evidence="5" id="KW-0276">Fatty acid metabolism</keyword>
<evidence type="ECO:0000313" key="15">
    <source>
        <dbReference type="EMBL" id="NBJ59341.1"/>
    </source>
</evidence>
<dbReference type="InterPro" id="IPR009160">
    <property type="entry name" value="Acyl-CoA_deSatase_haem/ster-bd"/>
</dbReference>
<dbReference type="GO" id="GO:0006636">
    <property type="term" value="P:unsaturated fatty acid biosynthetic process"/>
    <property type="evidence" value="ECO:0007669"/>
    <property type="project" value="InterPro"/>
</dbReference>
<feature type="domain" description="Fatty acid desaturase" evidence="14">
    <location>
        <begin position="89"/>
        <end position="294"/>
    </location>
</feature>
<evidence type="ECO:0000259" key="14">
    <source>
        <dbReference type="Pfam" id="PF00487"/>
    </source>
</evidence>
<keyword evidence="11 12" id="KW-0275">Fatty acid biosynthesis</keyword>
<dbReference type="PRINTS" id="PR00075">
    <property type="entry name" value="FACDDSATRASE"/>
</dbReference>
<accession>A0A6B2E899</accession>
<dbReference type="AlphaFoldDB" id="A0A6B2E899"/>
<dbReference type="PIRSF" id="PIRSF000345">
    <property type="entry name" value="OLE1"/>
    <property type="match status" value="1"/>
</dbReference>
<evidence type="ECO:0000256" key="12">
    <source>
        <dbReference type="RuleBase" id="RU000581"/>
    </source>
</evidence>
<evidence type="ECO:0000256" key="7">
    <source>
        <dbReference type="ARBA" id="ARBA00023002"/>
    </source>
</evidence>
<comment type="similarity">
    <text evidence="2 12">Belongs to the fatty acid desaturase type 1 family.</text>
</comment>
<keyword evidence="6 13" id="KW-1133">Transmembrane helix</keyword>
<feature type="transmembrane region" description="Helical" evidence="13">
    <location>
        <begin position="59"/>
        <end position="80"/>
    </location>
</feature>
<dbReference type="CDD" id="cd03505">
    <property type="entry name" value="Delta9-FADS-like"/>
    <property type="match status" value="1"/>
</dbReference>
<keyword evidence="9" id="KW-0443">Lipid metabolism</keyword>
<dbReference type="GO" id="GO:0005506">
    <property type="term" value="F:iron ion binding"/>
    <property type="evidence" value="ECO:0007669"/>
    <property type="project" value="TreeGrafter"/>
</dbReference>
<keyword evidence="8" id="KW-0408">Iron</keyword>